<feature type="region of interest" description="Disordered" evidence="9">
    <location>
        <begin position="260"/>
        <end position="284"/>
    </location>
</feature>
<keyword evidence="4" id="KW-0238">DNA-binding</keyword>
<dbReference type="InterPro" id="IPR036955">
    <property type="entry name" value="AP2/ERF_dom_sf"/>
</dbReference>
<keyword evidence="3" id="KW-0346">Stress response</keyword>
<keyword evidence="5" id="KW-0010">Activator</keyword>
<sequence length="331" mass="37306">MCMSYERKKRSRSGGDVAETLAKWKELHNMNNGSKVINKVPAKGSKKGCMRGKGGPENVNCNYRGVRQRTWGKWVAEIREPNKGKRLWLGTFDTAIEAAKAYDEAAWTMYGTCARLNLPEFIGLNSSSSADLVESSESMESKEFISCPFIKKSEDLKNYIVDAKTENGEVEQIVKVEPKCGQVINCMPNSIDETVMTKDYVKREYPEEVDSLQSNNVAGFGTEQDNSQDIMIDIEELLGQIGYYNDSPPKDFVAMMQNSTDMDSCQPGSTCSDEPQSRPQPSELRDQLQNPAWNVEQANPDYESVWNVEQASRINSYNFLKQNSAQLDYLI</sequence>
<keyword evidence="2" id="KW-0805">Transcription regulation</keyword>
<evidence type="ECO:0000256" key="1">
    <source>
        <dbReference type="ARBA" id="ARBA00004123"/>
    </source>
</evidence>
<comment type="subcellular location">
    <subcellularLocation>
        <location evidence="1">Nucleus</location>
    </subcellularLocation>
</comment>
<dbReference type="PANTHER" id="PTHR31241:SF62">
    <property type="entry name" value="DEHYDRATION-RESPONSIVE ELEMENT-BINDING PROTEIN 2D"/>
    <property type="match status" value="1"/>
</dbReference>
<dbReference type="EMBL" id="KZ305021">
    <property type="protein sequence ID" value="PIA59571.1"/>
    <property type="molecule type" value="Genomic_DNA"/>
</dbReference>
<organism evidence="11 12">
    <name type="scientific">Aquilegia coerulea</name>
    <name type="common">Rocky mountain columbine</name>
    <dbReference type="NCBI Taxonomy" id="218851"/>
    <lineage>
        <taxon>Eukaryota</taxon>
        <taxon>Viridiplantae</taxon>
        <taxon>Streptophyta</taxon>
        <taxon>Embryophyta</taxon>
        <taxon>Tracheophyta</taxon>
        <taxon>Spermatophyta</taxon>
        <taxon>Magnoliopsida</taxon>
        <taxon>Ranunculales</taxon>
        <taxon>Ranunculaceae</taxon>
        <taxon>Thalictroideae</taxon>
        <taxon>Aquilegia</taxon>
    </lineage>
</organism>
<reference evidence="11 12" key="1">
    <citation type="submission" date="2017-09" db="EMBL/GenBank/DDBJ databases">
        <title>WGS assembly of Aquilegia coerulea Goldsmith.</title>
        <authorList>
            <person name="Hodges S."/>
            <person name="Kramer E."/>
            <person name="Nordborg M."/>
            <person name="Tomkins J."/>
            <person name="Borevitz J."/>
            <person name="Derieg N."/>
            <person name="Yan J."/>
            <person name="Mihaltcheva S."/>
            <person name="Hayes R.D."/>
            <person name="Rokhsar D."/>
        </authorList>
    </citation>
    <scope>NUCLEOTIDE SEQUENCE [LARGE SCALE GENOMIC DNA]</scope>
    <source>
        <strain evidence="12">cv. Goldsmith</strain>
    </source>
</reference>
<evidence type="ECO:0000256" key="5">
    <source>
        <dbReference type="ARBA" id="ARBA00023159"/>
    </source>
</evidence>
<dbReference type="PROSITE" id="PS51032">
    <property type="entry name" value="AP2_ERF"/>
    <property type="match status" value="1"/>
</dbReference>
<accession>A0A2G5EV23</accession>
<evidence type="ECO:0000256" key="7">
    <source>
        <dbReference type="ARBA" id="ARBA00023242"/>
    </source>
</evidence>
<dbReference type="PANTHER" id="PTHR31241">
    <property type="entry name" value="DEHYDRATION-RESPONSIVE ELEMENT-BINDING PROTEIN 2C"/>
    <property type="match status" value="1"/>
</dbReference>
<dbReference type="InParanoid" id="A0A2G5EV23"/>
<dbReference type="GO" id="GO:0006950">
    <property type="term" value="P:response to stress"/>
    <property type="evidence" value="ECO:0007669"/>
    <property type="project" value="TreeGrafter"/>
</dbReference>
<keyword evidence="12" id="KW-1185">Reference proteome</keyword>
<gene>
    <name evidence="11" type="ORF">AQUCO_00400452v1</name>
</gene>
<dbReference type="Proteomes" id="UP000230069">
    <property type="component" value="Unassembled WGS sequence"/>
</dbReference>
<dbReference type="GO" id="GO:0005634">
    <property type="term" value="C:nucleus"/>
    <property type="evidence" value="ECO:0007669"/>
    <property type="project" value="UniProtKB-SubCell"/>
</dbReference>
<keyword evidence="7" id="KW-0539">Nucleus</keyword>
<dbReference type="Gene3D" id="3.30.730.10">
    <property type="entry name" value="AP2/ERF domain"/>
    <property type="match status" value="1"/>
</dbReference>
<evidence type="ECO:0000256" key="4">
    <source>
        <dbReference type="ARBA" id="ARBA00023125"/>
    </source>
</evidence>
<dbReference type="Pfam" id="PF00847">
    <property type="entry name" value="AP2"/>
    <property type="match status" value="1"/>
</dbReference>
<evidence type="ECO:0000256" key="2">
    <source>
        <dbReference type="ARBA" id="ARBA00023015"/>
    </source>
</evidence>
<dbReference type="GO" id="GO:0003700">
    <property type="term" value="F:DNA-binding transcription factor activity"/>
    <property type="evidence" value="ECO:0007669"/>
    <property type="project" value="InterPro"/>
</dbReference>
<dbReference type="AlphaFoldDB" id="A0A2G5EV23"/>
<proteinExistence type="inferred from homology"/>
<dbReference type="InterPro" id="IPR001471">
    <property type="entry name" value="AP2/ERF_dom"/>
</dbReference>
<evidence type="ECO:0000313" key="11">
    <source>
        <dbReference type="EMBL" id="PIA59571.1"/>
    </source>
</evidence>
<evidence type="ECO:0000313" key="12">
    <source>
        <dbReference type="Proteomes" id="UP000230069"/>
    </source>
</evidence>
<evidence type="ECO:0000256" key="3">
    <source>
        <dbReference type="ARBA" id="ARBA00023016"/>
    </source>
</evidence>
<dbReference type="CDD" id="cd00018">
    <property type="entry name" value="AP2"/>
    <property type="match status" value="1"/>
</dbReference>
<dbReference type="SMART" id="SM00380">
    <property type="entry name" value="AP2"/>
    <property type="match status" value="1"/>
</dbReference>
<evidence type="ECO:0000256" key="8">
    <source>
        <dbReference type="ARBA" id="ARBA00024343"/>
    </source>
</evidence>
<keyword evidence="6" id="KW-0804">Transcription</keyword>
<dbReference type="STRING" id="218851.A0A2G5EV23"/>
<evidence type="ECO:0000259" key="10">
    <source>
        <dbReference type="PROSITE" id="PS51032"/>
    </source>
</evidence>
<protein>
    <recommendedName>
        <fullName evidence="10">AP2/ERF domain-containing protein</fullName>
    </recommendedName>
</protein>
<evidence type="ECO:0000256" key="6">
    <source>
        <dbReference type="ARBA" id="ARBA00023163"/>
    </source>
</evidence>
<name>A0A2G5EV23_AQUCA</name>
<dbReference type="FunFam" id="3.30.730.10:FF:000001">
    <property type="entry name" value="Ethylene-responsive transcription factor 2"/>
    <property type="match status" value="1"/>
</dbReference>
<dbReference type="SUPFAM" id="SSF54171">
    <property type="entry name" value="DNA-binding domain"/>
    <property type="match status" value="1"/>
</dbReference>
<dbReference type="PRINTS" id="PR00367">
    <property type="entry name" value="ETHRSPELEMNT"/>
</dbReference>
<dbReference type="InterPro" id="IPR016177">
    <property type="entry name" value="DNA-bd_dom_sf"/>
</dbReference>
<dbReference type="GO" id="GO:0000976">
    <property type="term" value="F:transcription cis-regulatory region binding"/>
    <property type="evidence" value="ECO:0007669"/>
    <property type="project" value="TreeGrafter"/>
</dbReference>
<dbReference type="FunCoup" id="A0A2G5EV23">
    <property type="interactions" value="10"/>
</dbReference>
<dbReference type="OrthoDB" id="550883at2759"/>
<comment type="similarity">
    <text evidence="8">Belongs to the AP2/ERF transcription factor family. ERF subfamily.</text>
</comment>
<feature type="domain" description="AP2/ERF" evidence="10">
    <location>
        <begin position="62"/>
        <end position="119"/>
    </location>
</feature>
<feature type="compositionally biased region" description="Polar residues" evidence="9">
    <location>
        <begin position="260"/>
        <end position="280"/>
    </location>
</feature>
<dbReference type="GO" id="GO:0045893">
    <property type="term" value="P:positive regulation of DNA-templated transcription"/>
    <property type="evidence" value="ECO:0007669"/>
    <property type="project" value="TreeGrafter"/>
</dbReference>
<evidence type="ECO:0000256" key="9">
    <source>
        <dbReference type="SAM" id="MobiDB-lite"/>
    </source>
</evidence>